<dbReference type="InterPro" id="IPR013103">
    <property type="entry name" value="RVT_2"/>
</dbReference>
<evidence type="ECO:0000313" key="3">
    <source>
        <dbReference type="Proteomes" id="UP000288805"/>
    </source>
</evidence>
<name>A0A438IRU1_VITVI</name>
<feature type="domain" description="Reverse transcriptase Ty1/copia-type" evidence="1">
    <location>
        <begin position="2"/>
        <end position="63"/>
    </location>
</feature>
<dbReference type="AlphaFoldDB" id="A0A438IRU1"/>
<dbReference type="PANTHER" id="PTHR11439">
    <property type="entry name" value="GAG-POL-RELATED RETROTRANSPOSON"/>
    <property type="match status" value="1"/>
</dbReference>
<sequence>MDKFKAEMEEVFEITDLGDMSYFLGMEVHQNQHEIFIYKQKHAKEILKKFKMEECKPTTTPMNQKEKFCKEDGAEKINEELYKSMIGCLMYLTTTRPDIVHVVNLLSRFMHCANEIHLQAAKDIMRYINGTIDFGIKFKQVQNFHFHGFFYSDWVGCVDDMRSTSGYCFSFGSAFSLGALKNRILWHNPQLKQSTLLLLLL</sequence>
<evidence type="ECO:0000259" key="1">
    <source>
        <dbReference type="Pfam" id="PF07727"/>
    </source>
</evidence>
<comment type="caution">
    <text evidence="2">The sequence shown here is derived from an EMBL/GenBank/DDBJ whole genome shotgun (WGS) entry which is preliminary data.</text>
</comment>
<reference evidence="2 3" key="1">
    <citation type="journal article" date="2018" name="PLoS Genet.">
        <title>Population sequencing reveals clonal diversity and ancestral inbreeding in the grapevine cultivar Chardonnay.</title>
        <authorList>
            <person name="Roach M.J."/>
            <person name="Johnson D.L."/>
            <person name="Bohlmann J."/>
            <person name="van Vuuren H.J."/>
            <person name="Jones S.J."/>
            <person name="Pretorius I.S."/>
            <person name="Schmidt S.A."/>
            <person name="Borneman A.R."/>
        </authorList>
    </citation>
    <scope>NUCLEOTIDE SEQUENCE [LARGE SCALE GENOMIC DNA]</scope>
    <source>
        <strain evidence="3">cv. Chardonnay</strain>
        <tissue evidence="2">Leaf</tissue>
    </source>
</reference>
<organism evidence="2 3">
    <name type="scientific">Vitis vinifera</name>
    <name type="common">Grape</name>
    <dbReference type="NCBI Taxonomy" id="29760"/>
    <lineage>
        <taxon>Eukaryota</taxon>
        <taxon>Viridiplantae</taxon>
        <taxon>Streptophyta</taxon>
        <taxon>Embryophyta</taxon>
        <taxon>Tracheophyta</taxon>
        <taxon>Spermatophyta</taxon>
        <taxon>Magnoliopsida</taxon>
        <taxon>eudicotyledons</taxon>
        <taxon>Gunneridae</taxon>
        <taxon>Pentapetalae</taxon>
        <taxon>rosids</taxon>
        <taxon>Vitales</taxon>
        <taxon>Vitaceae</taxon>
        <taxon>Viteae</taxon>
        <taxon>Vitis</taxon>
    </lineage>
</organism>
<dbReference type="Proteomes" id="UP000288805">
    <property type="component" value="Unassembled WGS sequence"/>
</dbReference>
<dbReference type="Pfam" id="PF07727">
    <property type="entry name" value="RVT_2"/>
    <property type="match status" value="1"/>
</dbReference>
<accession>A0A438IRU1</accession>
<gene>
    <name evidence="2" type="primary">AtMg00810_119</name>
    <name evidence="2" type="ORF">CK203_038474</name>
</gene>
<dbReference type="EMBL" id="QGNW01000087">
    <property type="protein sequence ID" value="RVW99438.1"/>
    <property type="molecule type" value="Genomic_DNA"/>
</dbReference>
<proteinExistence type="predicted"/>
<protein>
    <submittedName>
        <fullName evidence="2">Putative mitochondrial protein</fullName>
    </submittedName>
</protein>
<dbReference type="PANTHER" id="PTHR11439:SF503">
    <property type="entry name" value="CYSTEINE-RICH RLK (RECEPTOR-LIKE PROTEIN KINASE) 8"/>
    <property type="match status" value="1"/>
</dbReference>
<evidence type="ECO:0000313" key="2">
    <source>
        <dbReference type="EMBL" id="RVW99438.1"/>
    </source>
</evidence>